<dbReference type="GO" id="GO:0071949">
    <property type="term" value="F:FAD binding"/>
    <property type="evidence" value="ECO:0007669"/>
    <property type="project" value="InterPro"/>
</dbReference>
<keyword evidence="3" id="KW-0274">FAD</keyword>
<proteinExistence type="inferred from homology"/>
<comment type="caution">
    <text evidence="6">The sequence shown here is derived from an EMBL/GenBank/DDBJ whole genome shotgun (WGS) entry which is preliminary data.</text>
</comment>
<dbReference type="InterPro" id="IPR036318">
    <property type="entry name" value="FAD-bd_PCMH-like_sf"/>
</dbReference>
<dbReference type="Pfam" id="PF01565">
    <property type="entry name" value="FAD_binding_4"/>
    <property type="match status" value="1"/>
</dbReference>
<dbReference type="AlphaFoldDB" id="A0A9P4IYE2"/>
<dbReference type="PANTHER" id="PTHR42973:SF22">
    <property type="entry name" value="FAD-BINDING PCMH-TYPE DOMAIN-CONTAINING PROTEIN-RELATED"/>
    <property type="match status" value="1"/>
</dbReference>
<accession>A0A9P4IYE2</accession>
<evidence type="ECO:0000256" key="1">
    <source>
        <dbReference type="ARBA" id="ARBA00005466"/>
    </source>
</evidence>
<dbReference type="InterPro" id="IPR012951">
    <property type="entry name" value="BBE"/>
</dbReference>
<comment type="similarity">
    <text evidence="1">Belongs to the oxygen-dependent FAD-linked oxidoreductase family.</text>
</comment>
<evidence type="ECO:0000313" key="7">
    <source>
        <dbReference type="Proteomes" id="UP000799439"/>
    </source>
</evidence>
<dbReference type="InterPro" id="IPR016166">
    <property type="entry name" value="FAD-bd_PCMH"/>
</dbReference>
<gene>
    <name evidence="6" type="ORF">K461DRAFT_328419</name>
</gene>
<keyword evidence="4" id="KW-0560">Oxidoreductase</keyword>
<dbReference type="PANTHER" id="PTHR42973">
    <property type="entry name" value="BINDING OXIDOREDUCTASE, PUTATIVE (AFU_ORTHOLOGUE AFUA_1G17690)-RELATED"/>
    <property type="match status" value="1"/>
</dbReference>
<dbReference type="EMBL" id="ML996087">
    <property type="protein sequence ID" value="KAF2152168.1"/>
    <property type="molecule type" value="Genomic_DNA"/>
</dbReference>
<feature type="domain" description="FAD-binding PCMH-type" evidence="5">
    <location>
        <begin position="101"/>
        <end position="272"/>
    </location>
</feature>
<dbReference type="SUPFAM" id="SSF56176">
    <property type="entry name" value="FAD-binding/transporter-associated domain-like"/>
    <property type="match status" value="1"/>
</dbReference>
<dbReference type="Gene3D" id="3.30.465.10">
    <property type="match status" value="1"/>
</dbReference>
<dbReference type="GO" id="GO:0016491">
    <property type="term" value="F:oxidoreductase activity"/>
    <property type="evidence" value="ECO:0007669"/>
    <property type="project" value="UniProtKB-KW"/>
</dbReference>
<dbReference type="OrthoDB" id="2151789at2759"/>
<sequence>MQMIVLAIDNVSHTRTKSSVGGIHKPTYNHLVLTVMLAFHLCWLLPVLISTCTSSNLQLCIPPGSVACANLTMQLGNAKVQGLGSIEYLASQEDYWNAKQSDYTPSCVVYPNSAQDVSTALMAIKAAKSRFAIKAAGHNPNTFFSSVQTGVLVDLNQMTAKTYDAASTVGTYQPGGTFGDVYNYFQQYGRTVVGARLAGVGTGLALGGGLSYLSPQYGMACDSFRELEVVLPSGAIVTASPTQNADLFFADRGGGGNAYGVVTKYTVQTRPSGTFYAGNIIYVFDQVDAVVAAIRDFILYNTDPKASIIGTVEKLGTPSLELNLDQAVIMFLVYDGADPGHAFDNFTSLPYVFNSLSQKTYPEVVNMPIPLSTELSRGDNIFRVQVHRVDGTYMQAFDAWNKWCEANKGSYELSSLDFQPIPKSLTDASNAQNGGNAMQMPDGPWFWLNFLITTPPGLPDATYSAVQASFRDMVNSVPIAAGLPLFINDANYDQDPLKTFSTYSKLQSIKKKYDPDNFFANYTGGWSFD</sequence>
<organism evidence="6 7">
    <name type="scientific">Myriangium duriaei CBS 260.36</name>
    <dbReference type="NCBI Taxonomy" id="1168546"/>
    <lineage>
        <taxon>Eukaryota</taxon>
        <taxon>Fungi</taxon>
        <taxon>Dikarya</taxon>
        <taxon>Ascomycota</taxon>
        <taxon>Pezizomycotina</taxon>
        <taxon>Dothideomycetes</taxon>
        <taxon>Dothideomycetidae</taxon>
        <taxon>Myriangiales</taxon>
        <taxon>Myriangiaceae</taxon>
        <taxon>Myriangium</taxon>
    </lineage>
</organism>
<dbReference type="PROSITE" id="PS51387">
    <property type="entry name" value="FAD_PCMH"/>
    <property type="match status" value="1"/>
</dbReference>
<protein>
    <submittedName>
        <fullName evidence="6">FAD-binding domain-containing protein</fullName>
    </submittedName>
</protein>
<keyword evidence="2" id="KW-0285">Flavoprotein</keyword>
<evidence type="ECO:0000313" key="6">
    <source>
        <dbReference type="EMBL" id="KAF2152168.1"/>
    </source>
</evidence>
<dbReference type="InterPro" id="IPR006094">
    <property type="entry name" value="Oxid_FAD_bind_N"/>
</dbReference>
<evidence type="ECO:0000259" key="5">
    <source>
        <dbReference type="PROSITE" id="PS51387"/>
    </source>
</evidence>
<dbReference type="InterPro" id="IPR050416">
    <property type="entry name" value="FAD-linked_Oxidoreductase"/>
</dbReference>
<evidence type="ECO:0000256" key="4">
    <source>
        <dbReference type="ARBA" id="ARBA00023002"/>
    </source>
</evidence>
<dbReference type="InterPro" id="IPR016169">
    <property type="entry name" value="FAD-bd_PCMH_sub2"/>
</dbReference>
<name>A0A9P4IYE2_9PEZI</name>
<dbReference type="Proteomes" id="UP000799439">
    <property type="component" value="Unassembled WGS sequence"/>
</dbReference>
<evidence type="ECO:0000256" key="3">
    <source>
        <dbReference type="ARBA" id="ARBA00022827"/>
    </source>
</evidence>
<dbReference type="Pfam" id="PF08031">
    <property type="entry name" value="BBE"/>
    <property type="match status" value="1"/>
</dbReference>
<reference evidence="6" key="1">
    <citation type="journal article" date="2020" name="Stud. Mycol.">
        <title>101 Dothideomycetes genomes: a test case for predicting lifestyles and emergence of pathogens.</title>
        <authorList>
            <person name="Haridas S."/>
            <person name="Albert R."/>
            <person name="Binder M."/>
            <person name="Bloem J."/>
            <person name="Labutti K."/>
            <person name="Salamov A."/>
            <person name="Andreopoulos B."/>
            <person name="Baker S."/>
            <person name="Barry K."/>
            <person name="Bills G."/>
            <person name="Bluhm B."/>
            <person name="Cannon C."/>
            <person name="Castanera R."/>
            <person name="Culley D."/>
            <person name="Daum C."/>
            <person name="Ezra D."/>
            <person name="Gonzalez J."/>
            <person name="Henrissat B."/>
            <person name="Kuo A."/>
            <person name="Liang C."/>
            <person name="Lipzen A."/>
            <person name="Lutzoni F."/>
            <person name="Magnuson J."/>
            <person name="Mondo S."/>
            <person name="Nolan M."/>
            <person name="Ohm R."/>
            <person name="Pangilinan J."/>
            <person name="Park H.-J."/>
            <person name="Ramirez L."/>
            <person name="Alfaro M."/>
            <person name="Sun H."/>
            <person name="Tritt A."/>
            <person name="Yoshinaga Y."/>
            <person name="Zwiers L.-H."/>
            <person name="Turgeon B."/>
            <person name="Goodwin S."/>
            <person name="Spatafora J."/>
            <person name="Crous P."/>
            <person name="Grigoriev I."/>
        </authorList>
    </citation>
    <scope>NUCLEOTIDE SEQUENCE</scope>
    <source>
        <strain evidence="6">CBS 260.36</strain>
    </source>
</reference>
<evidence type="ECO:0000256" key="2">
    <source>
        <dbReference type="ARBA" id="ARBA00022630"/>
    </source>
</evidence>
<keyword evidence="7" id="KW-1185">Reference proteome</keyword>